<evidence type="ECO:0000313" key="4">
    <source>
        <dbReference type="Proteomes" id="UP000094236"/>
    </source>
</evidence>
<feature type="domain" description="5'-3' DNA helicase ZGRF1-like N-terminal" evidence="2">
    <location>
        <begin position="16"/>
        <end position="97"/>
    </location>
</feature>
<dbReference type="AlphaFoldDB" id="A0A1E4TUM0"/>
<keyword evidence="4" id="KW-1185">Reference proteome</keyword>
<accession>A0A1E4TUM0</accession>
<feature type="compositionally biased region" description="Low complexity" evidence="1">
    <location>
        <begin position="244"/>
        <end position="258"/>
    </location>
</feature>
<dbReference type="Pfam" id="PF10382">
    <property type="entry name" value="ZGRF1-like_N"/>
    <property type="match status" value="1"/>
</dbReference>
<sequence>MSQSSINPLKHSQFVEFQILYTNNVTQKHKKWHDGRAKFYRFNKKLIIYNEAGSVVSIEFINSPSLLLDHKNFGNEIIVSGFIVVVEEELGRYERDISSLYNKSHGNDFDEEDEKKIPIRRIKYKNDDPIVFHNNDEKPLSLILKASGSGGFAATRRRKIGLSKNRGKLKDYPYNGKTQIIAENNEDTTLVRSISSVSAENHHEFNKPVQSIVSRFVNADRRQIRISRSTSPIFMEPIEPIEQMEPAPDPAAASAADPDPSHVTTATTEVPAQYYNPEEMQPYEARISKENEKIVIENDHQVYNKLMNQISALTNYDNNGNFYSYEQAISLLTRNPNISVISNSNETVIISVAKNHRNYNTNNQKAHEKLSSAIENELDGDDGEDEYRNNNDSRVSEKLGSKPILNHNNTYLDHSDEVPTSGGSNYLQQIPNSLKHRNPLRLRKLARKMIEQNHNFDNNLHEERQRVPFLPHNPYDMQPLTCPSAMPYHAEKPKIDVYCSSDNENVSVDLSDVDRNEETFDVRNKENFNNGHDKISNLRGDIENKQNRNLQLRKFQ</sequence>
<organism evidence="3 4">
    <name type="scientific">Pachysolen tannophilus NRRL Y-2460</name>
    <dbReference type="NCBI Taxonomy" id="669874"/>
    <lineage>
        <taxon>Eukaryota</taxon>
        <taxon>Fungi</taxon>
        <taxon>Dikarya</taxon>
        <taxon>Ascomycota</taxon>
        <taxon>Saccharomycotina</taxon>
        <taxon>Pichiomycetes</taxon>
        <taxon>Pachysolenaceae</taxon>
        <taxon>Pachysolen</taxon>
    </lineage>
</organism>
<protein>
    <recommendedName>
        <fullName evidence="2">5'-3' DNA helicase ZGRF1-like N-terminal domain-containing protein</fullName>
    </recommendedName>
</protein>
<dbReference type="OrthoDB" id="4096804at2759"/>
<feature type="compositionally biased region" description="Basic and acidic residues" evidence="1">
    <location>
        <begin position="386"/>
        <end position="400"/>
    </location>
</feature>
<dbReference type="STRING" id="669874.A0A1E4TUM0"/>
<dbReference type="EMBL" id="KV454014">
    <property type="protein sequence ID" value="ODV95434.1"/>
    <property type="molecule type" value="Genomic_DNA"/>
</dbReference>
<feature type="region of interest" description="Disordered" evidence="1">
    <location>
        <begin position="244"/>
        <end position="264"/>
    </location>
</feature>
<gene>
    <name evidence="3" type="ORF">PACTADRAFT_80835</name>
</gene>
<dbReference type="Proteomes" id="UP000094236">
    <property type="component" value="Unassembled WGS sequence"/>
</dbReference>
<proteinExistence type="predicted"/>
<reference evidence="4" key="1">
    <citation type="submission" date="2016-05" db="EMBL/GenBank/DDBJ databases">
        <title>Comparative genomics of biotechnologically important yeasts.</title>
        <authorList>
            <consortium name="DOE Joint Genome Institute"/>
            <person name="Riley R."/>
            <person name="Haridas S."/>
            <person name="Wolfe K.H."/>
            <person name="Lopes M.R."/>
            <person name="Hittinger C.T."/>
            <person name="Goker M."/>
            <person name="Salamov A."/>
            <person name="Wisecaver J."/>
            <person name="Long T.M."/>
            <person name="Aerts A.L."/>
            <person name="Barry K."/>
            <person name="Choi C."/>
            <person name="Clum A."/>
            <person name="Coughlan A.Y."/>
            <person name="Deshpande S."/>
            <person name="Douglass A.P."/>
            <person name="Hanson S.J."/>
            <person name="Klenk H.-P."/>
            <person name="Labutti K."/>
            <person name="Lapidus A."/>
            <person name="Lindquist E."/>
            <person name="Lipzen A."/>
            <person name="Meier-Kolthoff J.P."/>
            <person name="Ohm R.A."/>
            <person name="Otillar R.P."/>
            <person name="Pangilinan J."/>
            <person name="Peng Y."/>
            <person name="Rokas A."/>
            <person name="Rosa C.A."/>
            <person name="Scheuner C."/>
            <person name="Sibirny A.A."/>
            <person name="Slot J.C."/>
            <person name="Stielow J.B."/>
            <person name="Sun H."/>
            <person name="Kurtzman C.P."/>
            <person name="Blackwell M."/>
            <person name="Grigoriev I.V."/>
            <person name="Jeffries T.W."/>
        </authorList>
    </citation>
    <scope>NUCLEOTIDE SEQUENCE [LARGE SCALE GENOMIC DNA]</scope>
    <source>
        <strain evidence="4">NRRL Y-2460</strain>
    </source>
</reference>
<dbReference type="InterPro" id="IPR018838">
    <property type="entry name" value="ZGRF1-like_N"/>
</dbReference>
<evidence type="ECO:0000256" key="1">
    <source>
        <dbReference type="SAM" id="MobiDB-lite"/>
    </source>
</evidence>
<name>A0A1E4TUM0_PACTA</name>
<evidence type="ECO:0000259" key="2">
    <source>
        <dbReference type="Pfam" id="PF10382"/>
    </source>
</evidence>
<evidence type="ECO:0000313" key="3">
    <source>
        <dbReference type="EMBL" id="ODV95434.1"/>
    </source>
</evidence>
<feature type="region of interest" description="Disordered" evidence="1">
    <location>
        <begin position="377"/>
        <end position="420"/>
    </location>
</feature>